<dbReference type="VEuPathDB" id="TriTrypDB:TcIL3000_6_1290"/>
<evidence type="ECO:0000256" key="1">
    <source>
        <dbReference type="SAM" id="MobiDB-lite"/>
    </source>
</evidence>
<organism evidence="2">
    <name type="scientific">Trypanosoma congolense (strain IL3000)</name>
    <dbReference type="NCBI Taxonomy" id="1068625"/>
    <lineage>
        <taxon>Eukaryota</taxon>
        <taxon>Discoba</taxon>
        <taxon>Euglenozoa</taxon>
        <taxon>Kinetoplastea</taxon>
        <taxon>Metakinetoplastina</taxon>
        <taxon>Trypanosomatida</taxon>
        <taxon>Trypanosomatidae</taxon>
        <taxon>Trypanosoma</taxon>
        <taxon>Nannomonas</taxon>
    </lineage>
</organism>
<reference evidence="2" key="1">
    <citation type="journal article" date="2012" name="Proc. Natl. Acad. Sci. U.S.A.">
        <title>Antigenic diversity is generated by distinct evolutionary mechanisms in African trypanosome species.</title>
        <authorList>
            <person name="Jackson A.P."/>
            <person name="Berry A."/>
            <person name="Aslett M."/>
            <person name="Allison H.C."/>
            <person name="Burton P."/>
            <person name="Vavrova-Anderson J."/>
            <person name="Brown R."/>
            <person name="Browne H."/>
            <person name="Corton N."/>
            <person name="Hauser H."/>
            <person name="Gamble J."/>
            <person name="Gilderthorp R."/>
            <person name="Marcello L."/>
            <person name="McQuillan J."/>
            <person name="Otto T.D."/>
            <person name="Quail M.A."/>
            <person name="Sanders M.J."/>
            <person name="van Tonder A."/>
            <person name="Ginger M.L."/>
            <person name="Field M.C."/>
            <person name="Barry J.D."/>
            <person name="Hertz-Fowler C."/>
            <person name="Berriman M."/>
        </authorList>
    </citation>
    <scope>NUCLEOTIDE SEQUENCE</scope>
    <source>
        <strain evidence="2">IL3000</strain>
    </source>
</reference>
<feature type="region of interest" description="Disordered" evidence="1">
    <location>
        <begin position="58"/>
        <end position="84"/>
    </location>
</feature>
<feature type="compositionally biased region" description="Low complexity" evidence="1">
    <location>
        <begin position="591"/>
        <end position="602"/>
    </location>
</feature>
<proteinExistence type="predicted"/>
<evidence type="ECO:0000313" key="2">
    <source>
        <dbReference type="EMBL" id="CCC90897.1"/>
    </source>
</evidence>
<dbReference type="AlphaFoldDB" id="G0UND7"/>
<sequence length="764" mass="82569">MQYLHSDTAQPLRFFTKIVMRCVNDALDYATAPQRQTEKSNTQDTFLTHEAPPSVHVSAEVVGGSLKRRNSRPEVSRSPSRALSPHPAKVSAVFVGNGIIICGYSDGCFTLNCGFRVSGDRENSNDSGVECGCIDTLNLPAFDPDDGSVVALDAVPTSCGEWVVAVGYREIVYTRPLSVGKSELYSLPRKRRYQQRTVRLSAKEWLNLCPIGYVKLAPDVAHIAVSTENEKHVSIMALPPLNVPRVSDNGEAPHVQVDSSACVVYGEGVHGARGVRVFFLPDATHSGSALSTTIHSATQAGNCTNTSISMSSPTGCASATPFSLDPTCSKHYVLGLLLWAGSSTFSRCPLNSARRGVVRKPGTLYGGETYGSDDSMRKASNPPVKGKSICKTSGKLGKKTRDSILPSEPQSAAVSLLAGAHRSLLPSNVVAAEEASGDGSIVAVVCENGYVYMLGSRGIISVCRATPTMHASFPEVGGIPPHVVNTSGNRTPSLTVELRVNGCTTLAHVRGPSLVDLMRSESAKFLHELNDFRSAITLGELPLVLVFCDHDVYLWDVHYNCVVAKLHGLPPIQPFETYELRLSSSFSSSQVPHSRQQRQQQRQQHRQQQRQSPCLQIQQKGEIFCPMFKDNAVWWSTTDGRTACLDVNSLLCSVYPVLSQHFPHMTLKVLALVLESLPPHSRRVEECVASLELPSGAHLQQAEGSMLGASLSAGAMFSSGIRFRPTHLSFSDQGVATAAAEFLEGVCSTSFENKEGFLRVLNSL</sequence>
<feature type="region of interest" description="Disordered" evidence="1">
    <location>
        <begin position="591"/>
        <end position="613"/>
    </location>
</feature>
<gene>
    <name evidence="2" type="ORF">TCIL3000_6_1290</name>
</gene>
<dbReference type="EMBL" id="HE575319">
    <property type="protein sequence ID" value="CCC90897.1"/>
    <property type="molecule type" value="Genomic_DNA"/>
</dbReference>
<name>G0UND7_TRYCI</name>
<protein>
    <submittedName>
        <fullName evidence="2">Uncharacterized protein</fullName>
    </submittedName>
</protein>
<accession>G0UND7</accession>